<feature type="binding site" evidence="4">
    <location>
        <position position="47"/>
    </location>
    <ligand>
        <name>molybdate</name>
        <dbReference type="ChEBI" id="CHEBI:36264"/>
    </ligand>
</feature>
<dbReference type="GO" id="GO:0030973">
    <property type="term" value="F:molybdate ion binding"/>
    <property type="evidence" value="ECO:0007669"/>
    <property type="project" value="TreeGrafter"/>
</dbReference>
<dbReference type="InterPro" id="IPR050682">
    <property type="entry name" value="ModA/WtpA"/>
</dbReference>
<organism evidence="6 7">
    <name type="scientific">Porcincola intestinalis</name>
    <dbReference type="NCBI Taxonomy" id="2606632"/>
    <lineage>
        <taxon>Bacteria</taxon>
        <taxon>Bacillati</taxon>
        <taxon>Bacillota</taxon>
        <taxon>Clostridia</taxon>
        <taxon>Lachnospirales</taxon>
        <taxon>Lachnospiraceae</taxon>
        <taxon>Porcincola</taxon>
    </lineage>
</organism>
<protein>
    <submittedName>
        <fullName evidence="6">Molybdate ABC transporter substrate-binding protein</fullName>
    </submittedName>
</protein>
<name>A0A6L5X4S7_9FIRM</name>
<dbReference type="PIRSF" id="PIRSF004846">
    <property type="entry name" value="ModA"/>
    <property type="match status" value="1"/>
</dbReference>
<keyword evidence="3 5" id="KW-0732">Signal</keyword>
<dbReference type="NCBIfam" id="TIGR01256">
    <property type="entry name" value="modA"/>
    <property type="match status" value="1"/>
</dbReference>
<evidence type="ECO:0000313" key="6">
    <source>
        <dbReference type="EMBL" id="MSS15389.1"/>
    </source>
</evidence>
<reference evidence="6 7" key="1">
    <citation type="submission" date="2019-08" db="EMBL/GenBank/DDBJ databases">
        <title>In-depth cultivation of the pig gut microbiome towards novel bacterial diversity and tailored functional studies.</title>
        <authorList>
            <person name="Wylensek D."/>
            <person name="Hitch T.C.A."/>
            <person name="Clavel T."/>
        </authorList>
    </citation>
    <scope>NUCLEOTIDE SEQUENCE [LARGE SCALE GENOMIC DNA]</scope>
    <source>
        <strain evidence="6 7">Oil+RF-744-WCA-WT-11</strain>
    </source>
</reference>
<evidence type="ECO:0000256" key="2">
    <source>
        <dbReference type="ARBA" id="ARBA00022723"/>
    </source>
</evidence>
<dbReference type="PANTHER" id="PTHR30632">
    <property type="entry name" value="MOLYBDATE-BINDING PERIPLASMIC PROTEIN"/>
    <property type="match status" value="1"/>
</dbReference>
<evidence type="ECO:0000256" key="5">
    <source>
        <dbReference type="SAM" id="SignalP"/>
    </source>
</evidence>
<dbReference type="Pfam" id="PF13531">
    <property type="entry name" value="SBP_bac_11"/>
    <property type="match status" value="1"/>
</dbReference>
<feature type="binding site" evidence="4">
    <location>
        <position position="199"/>
    </location>
    <ligand>
        <name>molybdate</name>
        <dbReference type="ChEBI" id="CHEBI:36264"/>
    </ligand>
</feature>
<feature type="chain" id="PRO_5027119890" evidence="5">
    <location>
        <begin position="23"/>
        <end position="295"/>
    </location>
</feature>
<keyword evidence="2 4" id="KW-0479">Metal-binding</keyword>
<evidence type="ECO:0000313" key="7">
    <source>
        <dbReference type="Proteomes" id="UP000481852"/>
    </source>
</evidence>
<gene>
    <name evidence="6" type="primary">modA</name>
    <name evidence="6" type="ORF">FYJ35_10130</name>
</gene>
<feature type="signal peptide" evidence="5">
    <location>
        <begin position="1"/>
        <end position="22"/>
    </location>
</feature>
<dbReference type="SUPFAM" id="SSF53850">
    <property type="entry name" value="Periplasmic binding protein-like II"/>
    <property type="match status" value="1"/>
</dbReference>
<proteinExistence type="inferred from homology"/>
<dbReference type="InterPro" id="IPR005950">
    <property type="entry name" value="ModA"/>
</dbReference>
<accession>A0A6L5X4S7</accession>
<keyword evidence="7" id="KW-1185">Reference proteome</keyword>
<evidence type="ECO:0000256" key="1">
    <source>
        <dbReference type="ARBA" id="ARBA00009175"/>
    </source>
</evidence>
<dbReference type="Proteomes" id="UP000481852">
    <property type="component" value="Unassembled WGS sequence"/>
</dbReference>
<dbReference type="Gene3D" id="3.40.190.10">
    <property type="entry name" value="Periplasmic binding protein-like II"/>
    <property type="match status" value="2"/>
</dbReference>
<dbReference type="GO" id="GO:0046872">
    <property type="term" value="F:metal ion binding"/>
    <property type="evidence" value="ECO:0007669"/>
    <property type="project" value="UniProtKB-KW"/>
</dbReference>
<feature type="binding site" evidence="4">
    <location>
        <position position="217"/>
    </location>
    <ligand>
        <name>molybdate</name>
        <dbReference type="ChEBI" id="CHEBI:36264"/>
    </ligand>
</feature>
<comment type="caution">
    <text evidence="6">The sequence shown here is derived from an EMBL/GenBank/DDBJ whole genome shotgun (WGS) entry which is preliminary data.</text>
</comment>
<dbReference type="PANTHER" id="PTHR30632:SF0">
    <property type="entry name" value="SULFATE-BINDING PROTEIN"/>
    <property type="match status" value="1"/>
</dbReference>
<comment type="similarity">
    <text evidence="1">Belongs to the bacterial solute-binding protein ModA family.</text>
</comment>
<sequence length="295" mass="31477">MAFGSVLLCTALASGFVLSAAAGETEESEKGGHRTEQTELTVFAAASMTETLTKLAETYEQKHPEIAISFNFDSSGTLETQILEGSDCDLFLSAALKQMNELDKDAAPDTNPDGNDELLAGTRVDLLENKVALAVPDGNPKNIRSFDDLADDLKKGSVLLAMGNSDVPVGQYTQKILAYYGLSEDQLTSDGCITYGSNVKEVTVQVSEASVDCGIIYQTDAFSAKLTVVDTASADMCGQVIYPAAVLKNSAHPDEAKAFLAYLQTPEAQQVFEEVGFTPIVKEPETESLSEETEA</sequence>
<dbReference type="AlphaFoldDB" id="A0A6L5X4S7"/>
<evidence type="ECO:0000256" key="4">
    <source>
        <dbReference type="PIRSR" id="PIRSR004846-1"/>
    </source>
</evidence>
<dbReference type="GO" id="GO:0015689">
    <property type="term" value="P:molybdate ion transport"/>
    <property type="evidence" value="ECO:0007669"/>
    <property type="project" value="InterPro"/>
</dbReference>
<feature type="binding site" evidence="4">
    <location>
        <position position="75"/>
    </location>
    <ligand>
        <name>molybdate</name>
        <dbReference type="ChEBI" id="CHEBI:36264"/>
    </ligand>
</feature>
<keyword evidence="4" id="KW-0500">Molybdenum</keyword>
<dbReference type="EMBL" id="VULZ01000011">
    <property type="protein sequence ID" value="MSS15389.1"/>
    <property type="molecule type" value="Genomic_DNA"/>
</dbReference>
<evidence type="ECO:0000256" key="3">
    <source>
        <dbReference type="ARBA" id="ARBA00022729"/>
    </source>
</evidence>